<organism evidence="1 2">
    <name type="scientific">Ruminococcus flavefaciens 007c</name>
    <dbReference type="NCBI Taxonomy" id="1341157"/>
    <lineage>
        <taxon>Bacteria</taxon>
        <taxon>Bacillati</taxon>
        <taxon>Bacillota</taxon>
        <taxon>Clostridia</taxon>
        <taxon>Eubacteriales</taxon>
        <taxon>Oscillospiraceae</taxon>
        <taxon>Ruminococcus</taxon>
    </lineage>
</organism>
<dbReference type="GO" id="GO:0000287">
    <property type="term" value="F:magnesium ion binding"/>
    <property type="evidence" value="ECO:0007669"/>
    <property type="project" value="TreeGrafter"/>
</dbReference>
<dbReference type="NCBIfam" id="TIGR01484">
    <property type="entry name" value="HAD-SF-IIB"/>
    <property type="match status" value="1"/>
</dbReference>
<dbReference type="EMBL" id="ATAX01000024">
    <property type="protein sequence ID" value="EWM53682.1"/>
    <property type="molecule type" value="Genomic_DNA"/>
</dbReference>
<dbReference type="RefSeq" id="WP_037299113.1">
    <property type="nucleotide sequence ID" value="NZ_ATAX01000024.1"/>
</dbReference>
<evidence type="ECO:0000313" key="2">
    <source>
        <dbReference type="Proteomes" id="UP000019365"/>
    </source>
</evidence>
<dbReference type="AlphaFoldDB" id="W7UZ27"/>
<dbReference type="Proteomes" id="UP000019365">
    <property type="component" value="Unassembled WGS sequence"/>
</dbReference>
<evidence type="ECO:0008006" key="3">
    <source>
        <dbReference type="Google" id="ProtNLM"/>
    </source>
</evidence>
<name>W7UZ27_RUMFL</name>
<dbReference type="PROSITE" id="PS01229">
    <property type="entry name" value="COF_2"/>
    <property type="match status" value="1"/>
</dbReference>
<keyword evidence="2" id="KW-1185">Reference proteome</keyword>
<protein>
    <recommendedName>
        <fullName evidence="3">Hydrolase</fullName>
    </recommendedName>
</protein>
<accession>W7UZ27</accession>
<evidence type="ECO:0000313" key="1">
    <source>
        <dbReference type="EMBL" id="EWM53682.1"/>
    </source>
</evidence>
<dbReference type="Gene3D" id="3.30.1240.10">
    <property type="match status" value="1"/>
</dbReference>
<sequence length="262" mass="29818">MKSIVFFDIDGTIATEDERAFIPQSTRDAIKRTRELGNLTFINSGRTAFNISPRIKELGFDGYICGCGTYIEYNNELMFRSIIEKDECLRIAQLMRKCNVTPVYEHTDGYFFDDKAPMTDGLRYFMEVFVDSGIDVSRRVEDDEFIFDKFVIWTNENSDMELFNREIGKNYTIIDRGNGFYENVPLGYSKATGIAKILDILGIPLENAYAIGDSMNDLSMLKAVPNSIAMGGAEVLYPYVSYITTPIENDGIYNALKHFDLI</sequence>
<dbReference type="GO" id="GO:0016791">
    <property type="term" value="F:phosphatase activity"/>
    <property type="evidence" value="ECO:0007669"/>
    <property type="project" value="TreeGrafter"/>
</dbReference>
<reference evidence="1 2" key="1">
    <citation type="journal article" date="2014" name="PLoS ONE">
        <title>Rumen cellulosomics: divergent fiber-degrading strategies revealed by comparative genome-wide analysis of six ruminococcal strains.</title>
        <authorList>
            <person name="Dassa B."/>
            <person name="Borovok I."/>
            <person name="Ruimy-Israeli V."/>
            <person name="Lamed R."/>
            <person name="Flint H.J."/>
            <person name="Duncan S.H."/>
            <person name="Henrissat B."/>
            <person name="Coutinho P."/>
            <person name="Morrison M."/>
            <person name="Mosoni P."/>
            <person name="Yeoman C.J."/>
            <person name="White B.A."/>
            <person name="Bayer E.A."/>
        </authorList>
    </citation>
    <scope>NUCLEOTIDE SEQUENCE [LARGE SCALE GENOMIC DNA]</scope>
    <source>
        <strain evidence="1 2">007c</strain>
    </source>
</reference>
<dbReference type="eggNOG" id="COG0561">
    <property type="taxonomic scope" value="Bacteria"/>
</dbReference>
<dbReference type="InterPro" id="IPR006379">
    <property type="entry name" value="HAD-SF_hydro_IIB"/>
</dbReference>
<dbReference type="PATRIC" id="fig|1341157.4.peg.1707"/>
<gene>
    <name evidence="1" type="ORF">RF007C_06370</name>
</gene>
<dbReference type="PANTHER" id="PTHR10000:SF25">
    <property type="entry name" value="PHOSPHATASE YKRA-RELATED"/>
    <property type="match status" value="1"/>
</dbReference>
<dbReference type="SUPFAM" id="SSF56784">
    <property type="entry name" value="HAD-like"/>
    <property type="match status" value="1"/>
</dbReference>
<dbReference type="PANTHER" id="PTHR10000">
    <property type="entry name" value="PHOSPHOSERINE PHOSPHATASE"/>
    <property type="match status" value="1"/>
</dbReference>
<dbReference type="Gene3D" id="3.40.50.1000">
    <property type="entry name" value="HAD superfamily/HAD-like"/>
    <property type="match status" value="1"/>
</dbReference>
<dbReference type="InterPro" id="IPR023214">
    <property type="entry name" value="HAD_sf"/>
</dbReference>
<dbReference type="GO" id="GO:0005829">
    <property type="term" value="C:cytosol"/>
    <property type="evidence" value="ECO:0007669"/>
    <property type="project" value="TreeGrafter"/>
</dbReference>
<dbReference type="OrthoDB" id="9810101at2"/>
<dbReference type="InterPro" id="IPR036412">
    <property type="entry name" value="HAD-like_sf"/>
</dbReference>
<comment type="caution">
    <text evidence="1">The sequence shown here is derived from an EMBL/GenBank/DDBJ whole genome shotgun (WGS) entry which is preliminary data.</text>
</comment>
<dbReference type="Pfam" id="PF08282">
    <property type="entry name" value="Hydrolase_3"/>
    <property type="match status" value="1"/>
</dbReference>
<proteinExistence type="predicted"/>